<protein>
    <submittedName>
        <fullName evidence="2">Uncharacterized protein</fullName>
    </submittedName>
</protein>
<organism evidence="2 3">
    <name type="scientific">Pseudoalteromonas luteoviolacea</name>
    <dbReference type="NCBI Taxonomy" id="43657"/>
    <lineage>
        <taxon>Bacteria</taxon>
        <taxon>Pseudomonadati</taxon>
        <taxon>Pseudomonadota</taxon>
        <taxon>Gammaproteobacteria</taxon>
        <taxon>Alteromonadales</taxon>
        <taxon>Pseudoalteromonadaceae</taxon>
        <taxon>Pseudoalteromonas</taxon>
    </lineage>
</organism>
<dbReference type="Proteomes" id="UP000031327">
    <property type="component" value="Unassembled WGS sequence"/>
</dbReference>
<dbReference type="AlphaFoldDB" id="A0A0C1MJ29"/>
<keyword evidence="1" id="KW-0732">Signal</keyword>
<dbReference type="RefSeq" id="WP_039610044.1">
    <property type="nucleotide sequence ID" value="NZ_JWIC01000006.1"/>
</dbReference>
<sequence>MREVRLWLVAFTCFMLSACQWAKIAHHDPQVELLLVQAKVKIDMHWQRMLLAEKQSRDFINYKQNYHDIEIDIQVLKALNEHRVYNSESVTQSEHLLELWRQDIAAHQQQNTMSDFVIKRRVKQYNRVLTAMLVAENVKPE</sequence>
<dbReference type="EMBL" id="JWIC01000006">
    <property type="protein sequence ID" value="KID56984.1"/>
    <property type="molecule type" value="Genomic_DNA"/>
</dbReference>
<evidence type="ECO:0000313" key="2">
    <source>
        <dbReference type="EMBL" id="KID56984.1"/>
    </source>
</evidence>
<name>A0A0C1MJ29_9GAMM</name>
<comment type="caution">
    <text evidence="2">The sequence shown here is derived from an EMBL/GenBank/DDBJ whole genome shotgun (WGS) entry which is preliminary data.</text>
</comment>
<dbReference type="OrthoDB" id="6308189at2"/>
<evidence type="ECO:0000256" key="1">
    <source>
        <dbReference type="SAM" id="SignalP"/>
    </source>
</evidence>
<feature type="signal peptide" evidence="1">
    <location>
        <begin position="1"/>
        <end position="22"/>
    </location>
</feature>
<dbReference type="PROSITE" id="PS51257">
    <property type="entry name" value="PROKAR_LIPOPROTEIN"/>
    <property type="match status" value="1"/>
</dbReference>
<proteinExistence type="predicted"/>
<evidence type="ECO:0000313" key="3">
    <source>
        <dbReference type="Proteomes" id="UP000031327"/>
    </source>
</evidence>
<feature type="chain" id="PRO_5002136011" evidence="1">
    <location>
        <begin position="23"/>
        <end position="141"/>
    </location>
</feature>
<accession>A0A0C1MJ29</accession>
<reference evidence="2 3" key="1">
    <citation type="submission" date="2014-12" db="EMBL/GenBank/DDBJ databases">
        <title>Draft Genome Sequence of Pseudoalteromonas luteoviolacea HI1.</title>
        <authorList>
            <person name="Asahina A.Y."/>
            <person name="Hadfield M.G."/>
        </authorList>
    </citation>
    <scope>NUCLEOTIDE SEQUENCE [LARGE SCALE GENOMIC DNA]</scope>
    <source>
        <strain evidence="2 3">HI1</strain>
    </source>
</reference>
<gene>
    <name evidence="2" type="ORF">JF50_14035</name>
</gene>